<evidence type="ECO:0000256" key="1">
    <source>
        <dbReference type="ARBA" id="ARBA00006209"/>
    </source>
</evidence>
<protein>
    <recommendedName>
        <fullName evidence="2">PI4-kinase N-terminal domain-containing protein</fullName>
    </recommendedName>
</protein>
<accession>A0A6A0H7Y8</accession>
<dbReference type="EMBL" id="JQDR03005976">
    <property type="protein sequence ID" value="KAA0200910.1"/>
    <property type="molecule type" value="Genomic_DNA"/>
</dbReference>
<sequence>MEQKRDETREGLLVQHAQFLLTHFNHTLQPIRRTADKLLSKLVDRFPLVLWNGRVLQTLLDILQVLTRALQLDPNDANPTLAIPHTPFSITLMDTLEARQRTVVDFRNRCQEILQEAMKWAPEATWSHLQHYQASHAELGPNTALASLLHTVVRPLQVFVYLSVPLLYILYRYRPLQVFVYLSVPLLYILYRYRPLQDSTAEQAESSNLTASFVRSLCLRTRYEGEIAGLLLAGSVSDDKKKAVIDKLASDLKTAAAENSQQDFTVALWRATSLLIAVEGCERVLLRLVCCSCLQFFTEETMENTVACWQWILSARQDLTLPFMQQMIAAWQESIDLQLGLFSPLVVTVDPLAAYEGCKLDPSSPDVVPHDIWIKFLGERLEVARYDSDAQVAMLVSLFHRTLDVVVGSASSRISRHTAAIGTRFRLLQCALTLVQSDSLPRSISKNVLRERIYCSSLDYFCRPRSVPPQRSAALKKDYNSLLHFWNALYADKKHLKTSSVGDFVPAKAGGGPNSNDSASLSPSAEVRSSTLDHGGWINTVPLSSNTSTLSKRSSRSKRLTHPETYVKDYLKKRTLILTLLAVELQAVRVFVYPPQPQASSGSDVTSPLEESVSRWLSANLNAAKSWASNTALAWDISPTLAVYLPTR</sequence>
<dbReference type="InterPro" id="IPR045495">
    <property type="entry name" value="PI4K_N"/>
</dbReference>
<evidence type="ECO:0000313" key="3">
    <source>
        <dbReference type="EMBL" id="KAA0200910.1"/>
    </source>
</evidence>
<feature type="domain" description="PI4-kinase N-terminal" evidence="2">
    <location>
        <begin position="257"/>
        <end position="594"/>
    </location>
</feature>
<reference evidence="3" key="2">
    <citation type="journal article" date="2018" name="Environ. Sci. Technol.">
        <title>The Toxicogenome of Hyalella azteca: A Model for Sediment Ecotoxicology and Evolutionary Toxicology.</title>
        <authorList>
            <person name="Poynton H.C."/>
            <person name="Hasenbein S."/>
            <person name="Benoit J.B."/>
            <person name="Sepulveda M.S."/>
            <person name="Poelchau M.F."/>
            <person name="Hughes D.S.T."/>
            <person name="Murali S.C."/>
            <person name="Chen S."/>
            <person name="Glastad K.M."/>
            <person name="Goodisman M.A.D."/>
            <person name="Werren J.H."/>
            <person name="Vineis J.H."/>
            <person name="Bowen J.L."/>
            <person name="Friedrich M."/>
            <person name="Jones J."/>
            <person name="Robertson H.M."/>
            <person name="Feyereisen R."/>
            <person name="Mechler-Hickson A."/>
            <person name="Mathers N."/>
            <person name="Lee C.E."/>
            <person name="Colbourne J.K."/>
            <person name="Biales A."/>
            <person name="Johnston J.S."/>
            <person name="Wellborn G.A."/>
            <person name="Rosendale A.J."/>
            <person name="Cridge A.G."/>
            <person name="Munoz-Torres M.C."/>
            <person name="Bain P.A."/>
            <person name="Manny A.R."/>
            <person name="Major K.M."/>
            <person name="Lambert F.N."/>
            <person name="Vulpe C.D."/>
            <person name="Tuck P."/>
            <person name="Blalock B.J."/>
            <person name="Lin Y.Y."/>
            <person name="Smith M.E."/>
            <person name="Ochoa-Acuna H."/>
            <person name="Chen M.M."/>
            <person name="Childers C.P."/>
            <person name="Qu J."/>
            <person name="Dugan S."/>
            <person name="Lee S.L."/>
            <person name="Chao H."/>
            <person name="Dinh H."/>
            <person name="Han Y."/>
            <person name="Doddapaneni H."/>
            <person name="Worley K.C."/>
            <person name="Muzny D.M."/>
            <person name="Gibbs R.A."/>
            <person name="Richards S."/>
        </authorList>
    </citation>
    <scope>NUCLEOTIDE SEQUENCE</scope>
    <source>
        <strain evidence="3">HAZT.00-mixed</strain>
        <tissue evidence="3">Whole organism</tissue>
    </source>
</reference>
<dbReference type="AlphaFoldDB" id="A0A6A0H7Y8"/>
<feature type="domain" description="PI4-kinase N-terminal" evidence="2">
    <location>
        <begin position="4"/>
        <end position="138"/>
    </location>
</feature>
<evidence type="ECO:0000259" key="2">
    <source>
        <dbReference type="Pfam" id="PF19274"/>
    </source>
</evidence>
<dbReference type="Proteomes" id="UP000711488">
    <property type="component" value="Unassembled WGS sequence"/>
</dbReference>
<comment type="similarity">
    <text evidence="1">Belongs to the PI3/PI4-kinase family. Type III PI4K subfamily.</text>
</comment>
<dbReference type="Pfam" id="PF19274">
    <property type="entry name" value="PI4K_N"/>
    <property type="match status" value="2"/>
</dbReference>
<name>A0A6A0H7Y8_HYAAZ</name>
<comment type="caution">
    <text evidence="3">The sequence shown here is derived from an EMBL/GenBank/DDBJ whole genome shotgun (WGS) entry which is preliminary data.</text>
</comment>
<organism evidence="3">
    <name type="scientific">Hyalella azteca</name>
    <name type="common">Amphipod</name>
    <dbReference type="NCBI Taxonomy" id="294128"/>
    <lineage>
        <taxon>Eukaryota</taxon>
        <taxon>Metazoa</taxon>
        <taxon>Ecdysozoa</taxon>
        <taxon>Arthropoda</taxon>
        <taxon>Crustacea</taxon>
        <taxon>Multicrustacea</taxon>
        <taxon>Malacostraca</taxon>
        <taxon>Eumalacostraca</taxon>
        <taxon>Peracarida</taxon>
        <taxon>Amphipoda</taxon>
        <taxon>Senticaudata</taxon>
        <taxon>Talitrida</taxon>
        <taxon>Talitroidea</taxon>
        <taxon>Hyalellidae</taxon>
        <taxon>Hyalella</taxon>
    </lineage>
</organism>
<dbReference type="OrthoDB" id="10264149at2759"/>
<reference evidence="3" key="3">
    <citation type="submission" date="2019-06" db="EMBL/GenBank/DDBJ databases">
        <authorList>
            <person name="Poynton C."/>
            <person name="Hasenbein S."/>
            <person name="Benoit J.B."/>
            <person name="Sepulveda M.S."/>
            <person name="Poelchau M.F."/>
            <person name="Murali S.C."/>
            <person name="Chen S."/>
            <person name="Glastad K.M."/>
            <person name="Werren J.H."/>
            <person name="Vineis J.H."/>
            <person name="Bowen J.L."/>
            <person name="Friedrich M."/>
            <person name="Jones J."/>
            <person name="Robertson H.M."/>
            <person name="Feyereisen R."/>
            <person name="Mechler-Hickson A."/>
            <person name="Mathers N."/>
            <person name="Lee C.E."/>
            <person name="Colbourne J.K."/>
            <person name="Biales A."/>
            <person name="Johnston J.S."/>
            <person name="Wellborn G.A."/>
            <person name="Rosendale A.J."/>
            <person name="Cridge A.G."/>
            <person name="Munoz-Torres M.C."/>
            <person name="Bain P.A."/>
            <person name="Manny A.R."/>
            <person name="Major K.M."/>
            <person name="Lambert F.N."/>
            <person name="Vulpe C.D."/>
            <person name="Tuck P."/>
            <person name="Blalock B.J."/>
            <person name="Lin Y.-Y."/>
            <person name="Smith M.E."/>
            <person name="Ochoa-Acuna H."/>
            <person name="Chen M.-J.M."/>
            <person name="Childers C.P."/>
            <person name="Qu J."/>
            <person name="Dugan S."/>
            <person name="Lee S.L."/>
            <person name="Chao H."/>
            <person name="Dinh H."/>
            <person name="Han Y."/>
            <person name="Doddapaneni H."/>
            <person name="Worley K.C."/>
            <person name="Muzny D.M."/>
            <person name="Gibbs R.A."/>
            <person name="Richards S."/>
        </authorList>
    </citation>
    <scope>NUCLEOTIDE SEQUENCE</scope>
    <source>
        <strain evidence="3">HAZT.00-mixed</strain>
        <tissue evidence="3">Whole organism</tissue>
    </source>
</reference>
<proteinExistence type="inferred from homology"/>
<reference evidence="3" key="1">
    <citation type="submission" date="2014-08" db="EMBL/GenBank/DDBJ databases">
        <authorList>
            <person name="Murali S."/>
            <person name="Richards S."/>
            <person name="Bandaranaike D."/>
            <person name="Bellair M."/>
            <person name="Blankenburg K."/>
            <person name="Chao H."/>
            <person name="Dinh H."/>
            <person name="Doddapaneni H."/>
            <person name="Dugan-Rocha S."/>
            <person name="Elkadiri S."/>
            <person name="Gnanaolivu R."/>
            <person name="Hughes D."/>
            <person name="Lee S."/>
            <person name="Li M."/>
            <person name="Ming W."/>
            <person name="Munidasa M."/>
            <person name="Muniz J."/>
            <person name="Nguyen L."/>
            <person name="Osuji N."/>
            <person name="Pu L.-L."/>
            <person name="Puazo M."/>
            <person name="Skinner E."/>
            <person name="Qu C."/>
            <person name="Quiroz J."/>
            <person name="Raj R."/>
            <person name="Weissenberger G."/>
            <person name="Xin Y."/>
            <person name="Zou X."/>
            <person name="Han Y."/>
            <person name="Worley K."/>
            <person name="Muzny D."/>
            <person name="Gibbs R."/>
        </authorList>
    </citation>
    <scope>NUCLEOTIDE SEQUENCE</scope>
    <source>
        <strain evidence="3">HAZT.00-mixed</strain>
        <tissue evidence="3">Whole organism</tissue>
    </source>
</reference>
<gene>
    <name evidence="3" type="ORF">HAZT_HAZT003180</name>
</gene>